<dbReference type="PANTHER" id="PTHR10783:SF103">
    <property type="entry name" value="SOLUTE CARRIER FAMILY 53 MEMBER 1"/>
    <property type="match status" value="1"/>
</dbReference>
<evidence type="ECO:0000256" key="2">
    <source>
        <dbReference type="ARBA" id="ARBA00009665"/>
    </source>
</evidence>
<dbReference type="OrthoDB" id="9970435at2759"/>
<feature type="region of interest" description="Disordered" evidence="6">
    <location>
        <begin position="494"/>
        <end position="521"/>
    </location>
</feature>
<dbReference type="GO" id="GO:0006817">
    <property type="term" value="P:phosphate ion transport"/>
    <property type="evidence" value="ECO:0007669"/>
    <property type="project" value="TreeGrafter"/>
</dbReference>
<feature type="region of interest" description="Disordered" evidence="6">
    <location>
        <begin position="1"/>
        <end position="24"/>
    </location>
</feature>
<evidence type="ECO:0000259" key="8">
    <source>
        <dbReference type="PROSITE" id="PS51382"/>
    </source>
</evidence>
<evidence type="ECO:0000313" key="10">
    <source>
        <dbReference type="Proteomes" id="UP000250140"/>
    </source>
</evidence>
<dbReference type="Pfam" id="PF03124">
    <property type="entry name" value="EXS"/>
    <property type="match status" value="1"/>
</dbReference>
<evidence type="ECO:0000256" key="6">
    <source>
        <dbReference type="SAM" id="MobiDB-lite"/>
    </source>
</evidence>
<dbReference type="Pfam" id="PF12585">
    <property type="entry name" value="DUF3759"/>
    <property type="match status" value="1"/>
</dbReference>
<proteinExistence type="inferred from homology"/>
<comment type="similarity">
    <text evidence="2">Belongs to the SYG1 (TC 2.A.94) family.</text>
</comment>
<feature type="region of interest" description="Disordered" evidence="6">
    <location>
        <begin position="439"/>
        <end position="466"/>
    </location>
</feature>
<comment type="subcellular location">
    <subcellularLocation>
        <location evidence="1">Membrane</location>
        <topology evidence="1">Multi-pass membrane protein</topology>
    </subcellularLocation>
</comment>
<feature type="domain" description="SPX" evidence="8">
    <location>
        <begin position="110"/>
        <end position="583"/>
    </location>
</feature>
<dbReference type="AlphaFoldDB" id="A0A8E2FBZ2"/>
<dbReference type="InterPro" id="IPR004342">
    <property type="entry name" value="EXS_C"/>
</dbReference>
<protein>
    <submittedName>
        <fullName evidence="9">EXS-domain-containing protein</fullName>
    </submittedName>
</protein>
<reference evidence="9 10" key="1">
    <citation type="journal article" date="2016" name="Nat. Commun.">
        <title>Ectomycorrhizal ecology is imprinted in the genome of the dominant symbiotic fungus Cenococcum geophilum.</title>
        <authorList>
            <consortium name="DOE Joint Genome Institute"/>
            <person name="Peter M."/>
            <person name="Kohler A."/>
            <person name="Ohm R.A."/>
            <person name="Kuo A."/>
            <person name="Krutzmann J."/>
            <person name="Morin E."/>
            <person name="Arend M."/>
            <person name="Barry K.W."/>
            <person name="Binder M."/>
            <person name="Choi C."/>
            <person name="Clum A."/>
            <person name="Copeland A."/>
            <person name="Grisel N."/>
            <person name="Haridas S."/>
            <person name="Kipfer T."/>
            <person name="LaButti K."/>
            <person name="Lindquist E."/>
            <person name="Lipzen A."/>
            <person name="Maire R."/>
            <person name="Meier B."/>
            <person name="Mihaltcheva S."/>
            <person name="Molinier V."/>
            <person name="Murat C."/>
            <person name="Poggeler S."/>
            <person name="Quandt C.A."/>
            <person name="Sperisen C."/>
            <person name="Tritt A."/>
            <person name="Tisserant E."/>
            <person name="Crous P.W."/>
            <person name="Henrissat B."/>
            <person name="Nehls U."/>
            <person name="Egli S."/>
            <person name="Spatafora J.W."/>
            <person name="Grigoriev I.V."/>
            <person name="Martin F.M."/>
        </authorList>
    </citation>
    <scope>NUCLEOTIDE SEQUENCE [LARGE SCALE GENOMIC DNA]</scope>
    <source>
        <strain evidence="9 10">CBS 207.34</strain>
    </source>
</reference>
<organism evidence="9 10">
    <name type="scientific">Glonium stellatum</name>
    <dbReference type="NCBI Taxonomy" id="574774"/>
    <lineage>
        <taxon>Eukaryota</taxon>
        <taxon>Fungi</taxon>
        <taxon>Dikarya</taxon>
        <taxon>Ascomycota</taxon>
        <taxon>Pezizomycotina</taxon>
        <taxon>Dothideomycetes</taxon>
        <taxon>Pleosporomycetidae</taxon>
        <taxon>Gloniales</taxon>
        <taxon>Gloniaceae</taxon>
        <taxon>Glonium</taxon>
    </lineage>
</organism>
<gene>
    <name evidence="9" type="ORF">AOQ84DRAFT_221649</name>
</gene>
<keyword evidence="5" id="KW-0472">Membrane</keyword>
<feature type="compositionally biased region" description="Polar residues" evidence="6">
    <location>
        <begin position="912"/>
        <end position="922"/>
    </location>
</feature>
<dbReference type="GO" id="GO:0005794">
    <property type="term" value="C:Golgi apparatus"/>
    <property type="evidence" value="ECO:0007669"/>
    <property type="project" value="TreeGrafter"/>
</dbReference>
<keyword evidence="10" id="KW-1185">Reference proteome</keyword>
<dbReference type="GO" id="GO:0000822">
    <property type="term" value="F:inositol hexakisphosphate binding"/>
    <property type="evidence" value="ECO:0007669"/>
    <property type="project" value="TreeGrafter"/>
</dbReference>
<evidence type="ECO:0000256" key="4">
    <source>
        <dbReference type="ARBA" id="ARBA00022989"/>
    </source>
</evidence>
<keyword evidence="3" id="KW-0812">Transmembrane</keyword>
<feature type="compositionally biased region" description="Basic and acidic residues" evidence="6">
    <location>
        <begin position="257"/>
        <end position="266"/>
    </location>
</feature>
<evidence type="ECO:0000256" key="1">
    <source>
        <dbReference type="ARBA" id="ARBA00004141"/>
    </source>
</evidence>
<dbReference type="PANTHER" id="PTHR10783">
    <property type="entry name" value="XENOTROPIC AND POLYTROPIC RETROVIRUS RECEPTOR 1-RELATED"/>
    <property type="match status" value="1"/>
</dbReference>
<dbReference type="GO" id="GO:0005886">
    <property type="term" value="C:plasma membrane"/>
    <property type="evidence" value="ECO:0007669"/>
    <property type="project" value="TreeGrafter"/>
</dbReference>
<dbReference type="Pfam" id="PF03105">
    <property type="entry name" value="SPX"/>
    <property type="match status" value="1"/>
</dbReference>
<feature type="compositionally biased region" description="Low complexity" evidence="6">
    <location>
        <begin position="923"/>
        <end position="935"/>
    </location>
</feature>
<keyword evidence="4" id="KW-1133">Transmembrane helix</keyword>
<feature type="region of interest" description="Disordered" evidence="6">
    <location>
        <begin position="206"/>
        <end position="332"/>
    </location>
</feature>
<dbReference type="GO" id="GO:0016036">
    <property type="term" value="P:cellular response to phosphate starvation"/>
    <property type="evidence" value="ECO:0007669"/>
    <property type="project" value="TreeGrafter"/>
</dbReference>
<dbReference type="CDD" id="cd14475">
    <property type="entry name" value="SPX_SYG1_like"/>
    <property type="match status" value="1"/>
</dbReference>
<evidence type="ECO:0000313" key="9">
    <source>
        <dbReference type="EMBL" id="OCL14371.1"/>
    </source>
</evidence>
<dbReference type="InterPro" id="IPR022234">
    <property type="entry name" value="DUF3759"/>
</dbReference>
<feature type="compositionally biased region" description="Basic and acidic residues" evidence="6">
    <location>
        <begin position="224"/>
        <end position="237"/>
    </location>
</feature>
<dbReference type="PROSITE" id="PS51382">
    <property type="entry name" value="SPX"/>
    <property type="match status" value="1"/>
</dbReference>
<feature type="region of interest" description="Disordered" evidence="6">
    <location>
        <begin position="967"/>
        <end position="1050"/>
    </location>
</feature>
<sequence length="1050" mass="118703">MWGESQDAYEQVYNGDDQNKSSWGHELVAGGAAFAGFKAFEDHQRKEGKPVSHQFAKELLAGFAGAEVDKLAETKGEDFFDKEKAKHQAKQRAEQMYDDHYINNQGADQYDPNQELERDLVPEWRAKYLDYKQGKKKLKAIARALRNVSQTPRSYRRGTTATPSPFDTAPRHSFLNQALPRLETHGDDATQDLRALAMRNSRSNLRANASANESSAPQDIPHSNPEERPLRGARDEVPQMTRYGSIIGSPSNNAIDLDTRGRKPPELELPDPAMDPDHPSAKPSPLSRAPSGRKGLNATFSLPENNGDAFRVGKTRSPHRQSATLPPRYKGIFKPKRINSMPAVDKQRPLIQRMFSINGKETPDSQGNYDLPLEAFREVDFRQTEFFVFLDGELEKIETFYKQKEDEATDRLNILREQLHIMRDRRLDEIMTIQIAKKAKQGKAVPAENPLLNDQNASSDEDQSEMKRSKLNLTWLKPLDSALAVARNGHFGKTTKGMKDLGTPSALRPRQMPDAGRDYTRRPDLQEVPYRSAKRKLKVALQEYYRGLELLKSYALLNRTAFRKINKKHDKTINARPSGRYMAEKVNKAWFVQSEVLDGYIRAVEDLYARYFEQGNHKVAVGKLRVKAGRVGDFTENSFHNGLLVAGGLVFGVQGLVHGAELLFSSDPTLATNTSYLLQNIELFFCLYAHHWTDPSKCNSSNSRLLGFFSALPGIWRALQCVRRYYDTRNAFPHLANCGKYTATILYYTTLSIYRIEKTTQHKALFISFATINAIYCSIWDVVMDWSLGDPYARNRFLRDTLGYKKVWMYYVAMVVDPILRFNWIFYAIYIKDVQHSAVLSFLLAFSEIFRRGMWTLFRVENEHCTNVGRFRASRDVPLPYDIPSAMTSPSSFTRPSTGVPPQAQPAATPSPELQRTPTFASALTPARTRDTTTSTRHRARHAVTKQPSPMVRGLSHVGTLLHAAHAQDFERKRRPGVGADDGGDEFSDEEEEEEEERRVVEGEGGEEVEEASGRVGTDEESSIGMVARAEDVIGEEDEGELNPGEDVGR</sequence>
<dbReference type="EMBL" id="KV748582">
    <property type="protein sequence ID" value="OCL14371.1"/>
    <property type="molecule type" value="Genomic_DNA"/>
</dbReference>
<feature type="compositionally biased region" description="Polar residues" evidence="6">
    <location>
        <begin position="888"/>
        <end position="897"/>
    </location>
</feature>
<evidence type="ECO:0000256" key="3">
    <source>
        <dbReference type="ARBA" id="ARBA00022692"/>
    </source>
</evidence>
<feature type="region of interest" description="Disordered" evidence="6">
    <location>
        <begin position="149"/>
        <end position="171"/>
    </location>
</feature>
<feature type="domain" description="EXS" evidence="7">
    <location>
        <begin position="697"/>
        <end position="891"/>
    </location>
</feature>
<accession>A0A8E2FBZ2</accession>
<feature type="compositionally biased region" description="Polar residues" evidence="6">
    <location>
        <begin position="206"/>
        <end position="217"/>
    </location>
</feature>
<name>A0A8E2FBZ2_9PEZI</name>
<dbReference type="PROSITE" id="PS51380">
    <property type="entry name" value="EXS"/>
    <property type="match status" value="1"/>
</dbReference>
<feature type="compositionally biased region" description="Polar residues" evidence="6">
    <location>
        <begin position="149"/>
        <end position="165"/>
    </location>
</feature>
<evidence type="ECO:0000259" key="7">
    <source>
        <dbReference type="PROSITE" id="PS51380"/>
    </source>
</evidence>
<feature type="compositionally biased region" description="Acidic residues" evidence="6">
    <location>
        <begin position="982"/>
        <end position="996"/>
    </location>
</feature>
<dbReference type="Proteomes" id="UP000250140">
    <property type="component" value="Unassembled WGS sequence"/>
</dbReference>
<evidence type="ECO:0000256" key="5">
    <source>
        <dbReference type="ARBA" id="ARBA00023136"/>
    </source>
</evidence>
<dbReference type="InterPro" id="IPR004331">
    <property type="entry name" value="SPX_dom"/>
</dbReference>
<feature type="region of interest" description="Disordered" evidence="6">
    <location>
        <begin position="888"/>
        <end position="953"/>
    </location>
</feature>